<keyword evidence="4 5" id="KW-0833">Ubl conjugation pathway</keyword>
<comment type="pathway">
    <text evidence="1 5">Protein modification; protein neddylation.</text>
</comment>
<dbReference type="Gene3D" id="3.40.50.720">
    <property type="entry name" value="NAD(P)-binding Rossmann-like Domain"/>
    <property type="match status" value="2"/>
</dbReference>
<evidence type="ECO:0000259" key="6">
    <source>
        <dbReference type="Pfam" id="PF00899"/>
    </source>
</evidence>
<dbReference type="GO" id="GO:0019781">
    <property type="term" value="F:NEDD8 activating enzyme activity"/>
    <property type="evidence" value="ECO:0007669"/>
    <property type="project" value="UniProtKB-UniRule"/>
</dbReference>
<dbReference type="GeneID" id="116294756"/>
<dbReference type="RefSeq" id="XP_031558271.1">
    <property type="nucleotide sequence ID" value="XM_031702411.1"/>
</dbReference>
<dbReference type="AlphaFoldDB" id="A0A6P8HRZ2"/>
<dbReference type="PANTHER" id="PTHR10953:SF29">
    <property type="entry name" value="NEDD8-ACTIVATING ENZYME E1 REGULATORY SUBUNIT"/>
    <property type="match status" value="1"/>
</dbReference>
<sequence>MPKISVEKEKKYDRQLRLWGDHGQLALEKAKICLINASATGTEILKNLILPGMGSFTIIDGNKVSGENIGNNFFLEKDSLGKSRAECATEFLLELNADVSGDFIEEAPERLLENNKEFFKSFAVVIATQLHRSVLLKLAEVLWMYDVPLLVCRSYGFIGYMRLVVREHTVVESHPDSAHEDLRLDRPFRGLKDYVDGLDFDAMSKEEHTHVPCIAILLKYLTKWKMEHDNLPPQNYKEKDLFKKMIRQGIRVRQHGIPEEEENFDEAIKSVNKAFVPTKIPSEVTKIFQEADCSTKIIDSSSSFWILARAVKEFVENEGQGALPLRGSIPDMTADSKSYIFLQNIYQEQAKQDVAAVTQRVHSILSSIGKSADSIPENEIKIFCRNAYFLQVVRCRSLAEEYNPSTANTTEIGSNLEDPDSDVVFYVLMRAVDQFYSQYHRFPGHFDDQVEADVVKLRSCVSALLQEWTLATNIKSEYIHEMCRYGASEIHPIAAFIGGAGAQEVVKLITRQFVPFNNTFIYNGMTGSSKTLQL</sequence>
<reference evidence="8" key="1">
    <citation type="submission" date="2025-08" db="UniProtKB">
        <authorList>
            <consortium name="RefSeq"/>
        </authorList>
    </citation>
    <scope>IDENTIFICATION</scope>
    <source>
        <tissue evidence="8">Tentacle</tissue>
    </source>
</reference>
<dbReference type="InterPro" id="IPR035985">
    <property type="entry name" value="Ubiquitin-activating_enz"/>
</dbReference>
<dbReference type="Proteomes" id="UP000515163">
    <property type="component" value="Unplaced"/>
</dbReference>
<keyword evidence="7" id="KW-1185">Reference proteome</keyword>
<evidence type="ECO:0000256" key="5">
    <source>
        <dbReference type="PIRNR" id="PIRNR039099"/>
    </source>
</evidence>
<comment type="similarity">
    <text evidence="2 5">Belongs to the ubiquitin-activating E1 family. ULA1 subfamily.</text>
</comment>
<proteinExistence type="inferred from homology"/>
<protein>
    <recommendedName>
        <fullName evidence="3 5">NEDD8-activating enzyme E1 regulatory subunit</fullName>
    </recommendedName>
</protein>
<dbReference type="InterPro" id="IPR000594">
    <property type="entry name" value="ThiF_NAD_FAD-bd"/>
</dbReference>
<evidence type="ECO:0000256" key="3">
    <source>
        <dbReference type="ARBA" id="ARBA00015407"/>
    </source>
</evidence>
<dbReference type="InterPro" id="IPR045886">
    <property type="entry name" value="ThiF/MoeB/HesA"/>
</dbReference>
<evidence type="ECO:0000256" key="4">
    <source>
        <dbReference type="ARBA" id="ARBA00022786"/>
    </source>
</evidence>
<dbReference type="FunFam" id="3.40.50.720:FF:000187">
    <property type="entry name" value="NEDD8-activating enzyme E1 regulatory subunit"/>
    <property type="match status" value="1"/>
</dbReference>
<dbReference type="PIRSF" id="PIRSF039099">
    <property type="entry name" value="APP-BP1"/>
    <property type="match status" value="1"/>
</dbReference>
<gene>
    <name evidence="8" type="primary">LOC116294756</name>
</gene>
<dbReference type="InterPro" id="IPR030667">
    <property type="entry name" value="APP-BP1"/>
</dbReference>
<evidence type="ECO:0000313" key="8">
    <source>
        <dbReference type="RefSeq" id="XP_031558271.1"/>
    </source>
</evidence>
<name>A0A6P8HRZ2_ACTTE</name>
<dbReference type="FunCoup" id="A0A6P8HRZ2">
    <property type="interactions" value="2945"/>
</dbReference>
<dbReference type="CDD" id="cd01493">
    <property type="entry name" value="APPBP1_RUB"/>
    <property type="match status" value="1"/>
</dbReference>
<evidence type="ECO:0000256" key="1">
    <source>
        <dbReference type="ARBA" id="ARBA00005032"/>
    </source>
</evidence>
<evidence type="ECO:0000256" key="2">
    <source>
        <dbReference type="ARBA" id="ARBA00006868"/>
    </source>
</evidence>
<accession>A0A6P8HRZ2</accession>
<dbReference type="UniPathway" id="UPA00885"/>
<dbReference type="KEGG" id="aten:116294756"/>
<organism evidence="7 8">
    <name type="scientific">Actinia tenebrosa</name>
    <name type="common">Australian red waratah sea anemone</name>
    <dbReference type="NCBI Taxonomy" id="6105"/>
    <lineage>
        <taxon>Eukaryota</taxon>
        <taxon>Metazoa</taxon>
        <taxon>Cnidaria</taxon>
        <taxon>Anthozoa</taxon>
        <taxon>Hexacorallia</taxon>
        <taxon>Actiniaria</taxon>
        <taxon>Actiniidae</taxon>
        <taxon>Actinia</taxon>
    </lineage>
</organism>
<evidence type="ECO:0000313" key="7">
    <source>
        <dbReference type="Proteomes" id="UP000515163"/>
    </source>
</evidence>
<dbReference type="InParanoid" id="A0A6P8HRZ2"/>
<dbReference type="Pfam" id="PF00899">
    <property type="entry name" value="ThiF"/>
    <property type="match status" value="1"/>
</dbReference>
<dbReference type="OrthoDB" id="1708823at2759"/>
<dbReference type="GO" id="GO:0005737">
    <property type="term" value="C:cytoplasm"/>
    <property type="evidence" value="ECO:0007669"/>
    <property type="project" value="TreeGrafter"/>
</dbReference>
<dbReference type="SUPFAM" id="SSF69572">
    <property type="entry name" value="Activating enzymes of the ubiquitin-like proteins"/>
    <property type="match status" value="1"/>
</dbReference>
<dbReference type="PANTHER" id="PTHR10953">
    <property type="entry name" value="UBIQUITIN-ACTIVATING ENZYME E1"/>
    <property type="match status" value="1"/>
</dbReference>
<feature type="domain" description="THIF-type NAD/FAD binding fold" evidence="6">
    <location>
        <begin position="12"/>
        <end position="532"/>
    </location>
</feature>
<dbReference type="GO" id="GO:0045116">
    <property type="term" value="P:protein neddylation"/>
    <property type="evidence" value="ECO:0007669"/>
    <property type="project" value="UniProtKB-UniRule"/>
</dbReference>